<dbReference type="EMBL" id="ADBJ01000008">
    <property type="protein sequence ID" value="EFA85361.1"/>
    <property type="molecule type" value="Genomic_DNA"/>
</dbReference>
<evidence type="ECO:0000313" key="2">
    <source>
        <dbReference type="Proteomes" id="UP000001396"/>
    </source>
</evidence>
<sequence>MKSIQEEIWETIDFVCLVECFIEMGFLDGAVFCCAEPLICHQPPVDHIQAQDGLLNDFPTTITISSTPLPSSQVPICRTDILPPIPSTKSSTHIINWAVVKHTDNNYSFKCIPAPFMTQPDSYLDGAVFPGPPGRVRLIWEEEKDDRYQYNRFLELSLVSKGFLKVIQSLIISIDISWNIVEFVDYILKERYKSLLCLFKYTEQIVCKLEYMYEDYEDECDKEESDAHLFQKLLTSNQWQDWYQQHPKSIHLHIDGNLGIFQSNPYITHLTIEYYVPHVKHPKYCEFPPNLKELRLTTHPIVQADSLNLFLRMISKIMSKPRPQMELFHLRSNFVDVIVDEGATKFFNYLDRSLVNIKDLSLIGNVDSRFDLSNNESIDEFFGCFKRFLERHPTISKFELDTNNFANTESKFQLNSFLFNATNIRDITVHLHTDSVPQCDRIIERAEIFLVPVRDNDIEAQIKELQRR</sequence>
<dbReference type="GeneID" id="31357889"/>
<comment type="caution">
    <text evidence="1">The sequence shown here is derived from an EMBL/GenBank/DDBJ whole genome shotgun (WGS) entry which is preliminary data.</text>
</comment>
<dbReference type="RefSeq" id="XP_020437470.1">
    <property type="nucleotide sequence ID" value="XM_020573353.1"/>
</dbReference>
<dbReference type="Proteomes" id="UP000001396">
    <property type="component" value="Unassembled WGS sequence"/>
</dbReference>
<accession>D3AZI2</accession>
<keyword evidence="2" id="KW-1185">Reference proteome</keyword>
<dbReference type="AlphaFoldDB" id="D3AZI2"/>
<organism evidence="1 2">
    <name type="scientific">Heterostelium pallidum (strain ATCC 26659 / Pp 5 / PN500)</name>
    <name type="common">Cellular slime mold</name>
    <name type="synonym">Polysphondylium pallidum</name>
    <dbReference type="NCBI Taxonomy" id="670386"/>
    <lineage>
        <taxon>Eukaryota</taxon>
        <taxon>Amoebozoa</taxon>
        <taxon>Evosea</taxon>
        <taxon>Eumycetozoa</taxon>
        <taxon>Dictyostelia</taxon>
        <taxon>Acytosteliales</taxon>
        <taxon>Acytosteliaceae</taxon>
        <taxon>Heterostelium</taxon>
    </lineage>
</organism>
<proteinExistence type="predicted"/>
<dbReference type="InParanoid" id="D3AZI2"/>
<protein>
    <submittedName>
        <fullName evidence="1">Uncharacterized protein</fullName>
    </submittedName>
</protein>
<reference evidence="1 2" key="1">
    <citation type="journal article" date="2011" name="Genome Res.">
        <title>Phylogeny-wide analysis of social amoeba genomes highlights ancient origins for complex intercellular communication.</title>
        <authorList>
            <person name="Heidel A.J."/>
            <person name="Lawal H.M."/>
            <person name="Felder M."/>
            <person name="Schilde C."/>
            <person name="Helps N.R."/>
            <person name="Tunggal B."/>
            <person name="Rivero F."/>
            <person name="John U."/>
            <person name="Schleicher M."/>
            <person name="Eichinger L."/>
            <person name="Platzer M."/>
            <person name="Noegel A.A."/>
            <person name="Schaap P."/>
            <person name="Gloeckner G."/>
        </authorList>
    </citation>
    <scope>NUCLEOTIDE SEQUENCE [LARGE SCALE GENOMIC DNA]</scope>
    <source>
        <strain evidence="2">ATCC 26659 / Pp 5 / PN500</strain>
    </source>
</reference>
<name>D3AZI2_HETP5</name>
<evidence type="ECO:0000313" key="1">
    <source>
        <dbReference type="EMBL" id="EFA85361.1"/>
    </source>
</evidence>
<gene>
    <name evidence="1" type="ORF">PPL_02364</name>
</gene>
<dbReference type="SUPFAM" id="SSF52047">
    <property type="entry name" value="RNI-like"/>
    <property type="match status" value="1"/>
</dbReference>